<keyword evidence="1" id="KW-0808">Transferase</keyword>
<accession>A0A1I2RQD6</accession>
<proteinExistence type="predicted"/>
<name>A0A1I2RQD6_9BACT</name>
<dbReference type="EMBL" id="FOPC01000003">
    <property type="protein sequence ID" value="SFG39976.1"/>
    <property type="molecule type" value="Genomic_DNA"/>
</dbReference>
<dbReference type="RefSeq" id="WP_092789795.1">
    <property type="nucleotide sequence ID" value="NZ_FOPC01000003.1"/>
</dbReference>
<protein>
    <submittedName>
        <fullName evidence="1">Glycosyltransferase involved in cell wall bisynthesis</fullName>
    </submittedName>
</protein>
<reference evidence="2" key="1">
    <citation type="submission" date="2016-10" db="EMBL/GenBank/DDBJ databases">
        <authorList>
            <person name="Varghese N."/>
            <person name="Submissions S."/>
        </authorList>
    </citation>
    <scope>NUCLEOTIDE SEQUENCE [LARGE SCALE GENOMIC DNA]</scope>
    <source>
        <strain evidence="2">DSM 19315</strain>
    </source>
</reference>
<organism evidence="1 2">
    <name type="scientific">Algoriphagus hitonicola</name>
    <dbReference type="NCBI Taxonomy" id="435880"/>
    <lineage>
        <taxon>Bacteria</taxon>
        <taxon>Pseudomonadati</taxon>
        <taxon>Bacteroidota</taxon>
        <taxon>Cytophagia</taxon>
        <taxon>Cytophagales</taxon>
        <taxon>Cyclobacteriaceae</taxon>
        <taxon>Algoriphagus</taxon>
    </lineage>
</organism>
<evidence type="ECO:0000313" key="1">
    <source>
        <dbReference type="EMBL" id="SFG39976.1"/>
    </source>
</evidence>
<dbReference type="SUPFAM" id="SSF53756">
    <property type="entry name" value="UDP-Glycosyltransferase/glycogen phosphorylase"/>
    <property type="match status" value="1"/>
</dbReference>
<dbReference type="Proteomes" id="UP000199642">
    <property type="component" value="Unassembled WGS sequence"/>
</dbReference>
<evidence type="ECO:0000313" key="2">
    <source>
        <dbReference type="Proteomes" id="UP000199642"/>
    </source>
</evidence>
<sequence length="374" mass="42799">MQVEGVQKSPILIASGLKPVKDSRAFEKLGLSLRETNKYSLNFIGFSAKSTFKQDGIRFFSSISHTKSPGQRLKMPFRFLRILLKIRPKIVICCTWEFLPFAKFFKPLLSYRLIYDVQENYRSNLNLNPNLSSWKKKLGKKLIRWAESGKSIDYFLLAESSYASEMPEKTPHLILENKYAGPLPKPINEINFEGKKEFHFVLGGTISPVFGSLDVINWFDEILKVHPKSTLTLIGHVPLPSHQMEVEKMAISNPKLNVIFSSDPIDHSKILNAYQKADFVLMPYQNLPEINSKMPTKLFEAAALGVPLLFSPNPKWEHFIQSYQGGYPIDFKNTGLAITAFQQARLKSYFTQNPPVQIFWESQEAEFLRLISSL</sequence>
<dbReference type="STRING" id="435880.SAMN04487988_103250"/>
<gene>
    <name evidence="1" type="ORF">SAMN04487988_103250</name>
</gene>
<dbReference type="GO" id="GO:0016740">
    <property type="term" value="F:transferase activity"/>
    <property type="evidence" value="ECO:0007669"/>
    <property type="project" value="UniProtKB-KW"/>
</dbReference>
<dbReference type="AlphaFoldDB" id="A0A1I2RQD6"/>
<dbReference type="OrthoDB" id="925984at2"/>
<dbReference type="Gene3D" id="3.40.50.2000">
    <property type="entry name" value="Glycogen Phosphorylase B"/>
    <property type="match status" value="1"/>
</dbReference>
<keyword evidence="2" id="KW-1185">Reference proteome</keyword>